<comment type="caution">
    <text evidence="1">The sequence shown here is derived from an EMBL/GenBank/DDBJ whole genome shotgun (WGS) entry which is preliminary data.</text>
</comment>
<proteinExistence type="predicted"/>
<sequence>MDLEILRVLRRSFGKKCLRQVWARGFWVEDKEGKWGVWSWSLEGDLEGVCLVLRKYGVQGFPDLFSMAAQRNVTVEEYWDQNLGQGRLGVLEGRRGWLFKVKKAYSVLANSEGADFPHSNVWVDKVQPKLLFLLGKLLGEGPHFG</sequence>
<dbReference type="AlphaFoldDB" id="A0A438EFJ5"/>
<reference evidence="1 2" key="1">
    <citation type="journal article" date="2018" name="PLoS Genet.">
        <title>Population sequencing reveals clonal diversity and ancestral inbreeding in the grapevine cultivar Chardonnay.</title>
        <authorList>
            <person name="Roach M.J."/>
            <person name="Johnson D.L."/>
            <person name="Bohlmann J."/>
            <person name="van Vuuren H.J."/>
            <person name="Jones S.J."/>
            <person name="Pretorius I.S."/>
            <person name="Schmidt S.A."/>
            <person name="Borneman A.R."/>
        </authorList>
    </citation>
    <scope>NUCLEOTIDE SEQUENCE [LARGE SCALE GENOMIC DNA]</scope>
    <source>
        <strain evidence="2">cv. Chardonnay</strain>
        <tissue evidence="1">Leaf</tissue>
    </source>
</reference>
<dbReference type="Proteomes" id="UP000288805">
    <property type="component" value="Unassembled WGS sequence"/>
</dbReference>
<protein>
    <submittedName>
        <fullName evidence="1">Uncharacterized protein</fullName>
    </submittedName>
</protein>
<organism evidence="1 2">
    <name type="scientific">Vitis vinifera</name>
    <name type="common">Grape</name>
    <dbReference type="NCBI Taxonomy" id="29760"/>
    <lineage>
        <taxon>Eukaryota</taxon>
        <taxon>Viridiplantae</taxon>
        <taxon>Streptophyta</taxon>
        <taxon>Embryophyta</taxon>
        <taxon>Tracheophyta</taxon>
        <taxon>Spermatophyta</taxon>
        <taxon>Magnoliopsida</taxon>
        <taxon>eudicotyledons</taxon>
        <taxon>Gunneridae</taxon>
        <taxon>Pentapetalae</taxon>
        <taxon>rosids</taxon>
        <taxon>Vitales</taxon>
        <taxon>Vitaceae</taxon>
        <taxon>Viteae</taxon>
        <taxon>Vitis</taxon>
    </lineage>
</organism>
<dbReference type="EMBL" id="QGNW01001302">
    <property type="protein sequence ID" value="RVW46484.1"/>
    <property type="molecule type" value="Genomic_DNA"/>
</dbReference>
<evidence type="ECO:0000313" key="1">
    <source>
        <dbReference type="EMBL" id="RVW46484.1"/>
    </source>
</evidence>
<gene>
    <name evidence="1" type="ORF">CK203_067402</name>
</gene>
<name>A0A438EFJ5_VITVI</name>
<evidence type="ECO:0000313" key="2">
    <source>
        <dbReference type="Proteomes" id="UP000288805"/>
    </source>
</evidence>
<accession>A0A438EFJ5</accession>